<comment type="subcellular location">
    <subcellularLocation>
        <location evidence="11">Cell outer membrane</location>
        <topology evidence="11">Lipid-anchor</topology>
    </subcellularLocation>
    <subcellularLocation>
        <location evidence="11">Bacterial flagellum basal body</location>
    </subcellularLocation>
    <subcellularLocation>
        <location evidence="2">Membrane</location>
        <topology evidence="2">Lipid-anchor</topology>
    </subcellularLocation>
</comment>
<feature type="signal peptide" evidence="12">
    <location>
        <begin position="1"/>
        <end position="22"/>
    </location>
</feature>
<dbReference type="GO" id="GO:0009279">
    <property type="term" value="C:cell outer membrane"/>
    <property type="evidence" value="ECO:0007669"/>
    <property type="project" value="UniProtKB-SubCell"/>
</dbReference>
<dbReference type="Proteomes" id="UP000072660">
    <property type="component" value="Unassembled WGS sequence"/>
</dbReference>
<evidence type="ECO:0000313" key="13">
    <source>
        <dbReference type="EMBL" id="KXU36384.1"/>
    </source>
</evidence>
<dbReference type="PANTHER" id="PTHR34933">
    <property type="entry name" value="FLAGELLAR L-RING PROTEIN"/>
    <property type="match status" value="1"/>
</dbReference>
<dbReference type="InterPro" id="IPR000527">
    <property type="entry name" value="Flag_Lring"/>
</dbReference>
<comment type="function">
    <text evidence="1 11">Assembles around the rod to form the L-ring and probably protects the motor/basal body from shearing forces during rotation.</text>
</comment>
<organism evidence="13 14">
    <name type="scientific">Ventosimonas gracilis</name>
    <dbReference type="NCBI Taxonomy" id="1680762"/>
    <lineage>
        <taxon>Bacteria</taxon>
        <taxon>Pseudomonadati</taxon>
        <taxon>Pseudomonadota</taxon>
        <taxon>Gammaproteobacteria</taxon>
        <taxon>Pseudomonadales</taxon>
        <taxon>Ventosimonadaceae</taxon>
        <taxon>Ventosimonas</taxon>
    </lineage>
</organism>
<dbReference type="Pfam" id="PF02107">
    <property type="entry name" value="FlgH"/>
    <property type="match status" value="1"/>
</dbReference>
<keyword evidence="10 11" id="KW-0449">Lipoprotein</keyword>
<evidence type="ECO:0000256" key="7">
    <source>
        <dbReference type="ARBA" id="ARBA00023139"/>
    </source>
</evidence>
<dbReference type="AlphaFoldDB" id="A0A139SPE7"/>
<keyword evidence="13" id="KW-0969">Cilium</keyword>
<dbReference type="GO" id="GO:0009427">
    <property type="term" value="C:bacterial-type flagellum basal body, distal rod, L ring"/>
    <property type="evidence" value="ECO:0007669"/>
    <property type="project" value="InterPro"/>
</dbReference>
<dbReference type="PANTHER" id="PTHR34933:SF1">
    <property type="entry name" value="FLAGELLAR L-RING PROTEIN"/>
    <property type="match status" value="1"/>
</dbReference>
<gene>
    <name evidence="11 13" type="primary">flgH</name>
    <name evidence="13" type="ORF">AXE65_05005</name>
</gene>
<keyword evidence="14" id="KW-1185">Reference proteome</keyword>
<evidence type="ECO:0000256" key="11">
    <source>
        <dbReference type="HAMAP-Rule" id="MF_00415"/>
    </source>
</evidence>
<sequence>MKRAFFVLCSLWLSACSSPTLPKDEASYAPPVPVAPLPAAQTGGAIWQDGFASNLYSDRKAYRVGDLITVNLSEHTQASKRAGSQIQKDANANIGLSSLFGASLSIRNPGDKANPLQGERLGLNSEFNATRSSKGNAQAGQSNSLFGSITVSVTDVLPGGTLLVRGEKWLTLNTGDELVRISGRIRSDDIGTDNSVLSTRIADAKITYSGTGSFADASRPGWLQRFFMSPLWPF</sequence>
<reference evidence="13 14" key="1">
    <citation type="submission" date="2016-02" db="EMBL/GenBank/DDBJ databases">
        <authorList>
            <person name="Wen L."/>
            <person name="He K."/>
            <person name="Yang H."/>
        </authorList>
    </citation>
    <scope>NUCLEOTIDE SEQUENCE [LARGE SCALE GENOMIC DNA]</scope>
    <source>
        <strain evidence="13 14">CV58</strain>
    </source>
</reference>
<comment type="caution">
    <text evidence="13">The sequence shown here is derived from an EMBL/GenBank/DDBJ whole genome shotgun (WGS) entry which is preliminary data.</text>
</comment>
<dbReference type="HAMAP" id="MF_00415">
    <property type="entry name" value="FlgH"/>
    <property type="match status" value="1"/>
</dbReference>
<evidence type="ECO:0000256" key="5">
    <source>
        <dbReference type="ARBA" id="ARBA00022729"/>
    </source>
</evidence>
<dbReference type="EMBL" id="LSZO01000183">
    <property type="protein sequence ID" value="KXU36384.1"/>
    <property type="molecule type" value="Genomic_DNA"/>
</dbReference>
<evidence type="ECO:0000256" key="4">
    <source>
        <dbReference type="ARBA" id="ARBA00011439"/>
    </source>
</evidence>
<dbReference type="PRINTS" id="PR01008">
    <property type="entry name" value="FLGLRINGFLGH"/>
</dbReference>
<dbReference type="RefSeq" id="WP_068391685.1">
    <property type="nucleotide sequence ID" value="NZ_LSZO01000183.1"/>
</dbReference>
<evidence type="ECO:0000256" key="1">
    <source>
        <dbReference type="ARBA" id="ARBA00002591"/>
    </source>
</evidence>
<evidence type="ECO:0000256" key="9">
    <source>
        <dbReference type="ARBA" id="ARBA00023237"/>
    </source>
</evidence>
<keyword evidence="13" id="KW-0282">Flagellum</keyword>
<dbReference type="PROSITE" id="PS51257">
    <property type="entry name" value="PROKAR_LIPOPROTEIN"/>
    <property type="match status" value="1"/>
</dbReference>
<evidence type="ECO:0000256" key="10">
    <source>
        <dbReference type="ARBA" id="ARBA00023288"/>
    </source>
</evidence>
<evidence type="ECO:0000256" key="3">
    <source>
        <dbReference type="ARBA" id="ARBA00006929"/>
    </source>
</evidence>
<proteinExistence type="inferred from homology"/>
<dbReference type="OrthoDB" id="9789463at2"/>
<evidence type="ECO:0000256" key="8">
    <source>
        <dbReference type="ARBA" id="ARBA00023143"/>
    </source>
</evidence>
<evidence type="ECO:0000256" key="2">
    <source>
        <dbReference type="ARBA" id="ARBA00004635"/>
    </source>
</evidence>
<name>A0A139SPE7_9GAMM</name>
<protein>
    <recommendedName>
        <fullName evidence="11">Flagellar L-ring protein</fullName>
    </recommendedName>
    <alternativeName>
        <fullName evidence="11">Basal body L-ring protein</fullName>
    </alternativeName>
</protein>
<dbReference type="GO" id="GO:0071973">
    <property type="term" value="P:bacterial-type flagellum-dependent cell motility"/>
    <property type="evidence" value="ECO:0007669"/>
    <property type="project" value="InterPro"/>
</dbReference>
<evidence type="ECO:0000256" key="12">
    <source>
        <dbReference type="SAM" id="SignalP"/>
    </source>
</evidence>
<dbReference type="GO" id="GO:0003774">
    <property type="term" value="F:cytoskeletal motor activity"/>
    <property type="evidence" value="ECO:0007669"/>
    <property type="project" value="InterPro"/>
</dbReference>
<comment type="subunit">
    <text evidence="4 11">The basal body constitutes a major portion of the flagellar organelle and consists of four rings (L,P,S, and M) mounted on a central rod.</text>
</comment>
<keyword evidence="5 11" id="KW-0732">Signal</keyword>
<keyword evidence="8 11" id="KW-0975">Bacterial flagellum</keyword>
<accession>A0A139SPE7</accession>
<keyword evidence="9 11" id="KW-0998">Cell outer membrane</keyword>
<comment type="similarity">
    <text evidence="3 11">Belongs to the FlgH family.</text>
</comment>
<evidence type="ECO:0000313" key="14">
    <source>
        <dbReference type="Proteomes" id="UP000072660"/>
    </source>
</evidence>
<keyword evidence="13" id="KW-0966">Cell projection</keyword>
<feature type="chain" id="PRO_5008865798" description="Flagellar L-ring protein" evidence="12">
    <location>
        <begin position="23"/>
        <end position="234"/>
    </location>
</feature>
<evidence type="ECO:0000256" key="6">
    <source>
        <dbReference type="ARBA" id="ARBA00023136"/>
    </source>
</evidence>
<dbReference type="NCBIfam" id="NF001304">
    <property type="entry name" value="PRK00249.1-4"/>
    <property type="match status" value="1"/>
</dbReference>
<keyword evidence="7" id="KW-0564">Palmitate</keyword>
<keyword evidence="6 11" id="KW-0472">Membrane</keyword>